<gene>
    <name evidence="2" type="ORF">HHI36_016706</name>
</gene>
<keyword evidence="1" id="KW-0732">Signal</keyword>
<reference evidence="2 3" key="1">
    <citation type="journal article" date="2021" name="BMC Biol.">
        <title>Horizontally acquired antibacterial genes associated with adaptive radiation of ladybird beetles.</title>
        <authorList>
            <person name="Li H.S."/>
            <person name="Tang X.F."/>
            <person name="Huang Y.H."/>
            <person name="Xu Z.Y."/>
            <person name="Chen M.L."/>
            <person name="Du X.Y."/>
            <person name="Qiu B.Y."/>
            <person name="Chen P.T."/>
            <person name="Zhang W."/>
            <person name="Slipinski A."/>
            <person name="Escalona H.E."/>
            <person name="Waterhouse R.M."/>
            <person name="Zwick A."/>
            <person name="Pang H."/>
        </authorList>
    </citation>
    <scope>NUCLEOTIDE SEQUENCE [LARGE SCALE GENOMIC DNA]</scope>
    <source>
        <strain evidence="2">SYSU2018</strain>
    </source>
</reference>
<dbReference type="EMBL" id="JABFTP020000124">
    <property type="protein sequence ID" value="KAL3279193.1"/>
    <property type="molecule type" value="Genomic_DNA"/>
</dbReference>
<evidence type="ECO:0000313" key="3">
    <source>
        <dbReference type="Proteomes" id="UP001516400"/>
    </source>
</evidence>
<protein>
    <recommendedName>
        <fullName evidence="4">Secreted protein</fullName>
    </recommendedName>
</protein>
<dbReference type="Proteomes" id="UP001516400">
    <property type="component" value="Unassembled WGS sequence"/>
</dbReference>
<evidence type="ECO:0008006" key="4">
    <source>
        <dbReference type="Google" id="ProtNLM"/>
    </source>
</evidence>
<dbReference type="AlphaFoldDB" id="A0ABD2NKL4"/>
<name>A0ABD2NKL4_9CUCU</name>
<comment type="caution">
    <text evidence="2">The sequence shown here is derived from an EMBL/GenBank/DDBJ whole genome shotgun (WGS) entry which is preliminary data.</text>
</comment>
<accession>A0ABD2NKL4</accession>
<evidence type="ECO:0000313" key="2">
    <source>
        <dbReference type="EMBL" id="KAL3279193.1"/>
    </source>
</evidence>
<feature type="signal peptide" evidence="1">
    <location>
        <begin position="1"/>
        <end position="24"/>
    </location>
</feature>
<feature type="chain" id="PRO_5044823232" description="Secreted protein" evidence="1">
    <location>
        <begin position="25"/>
        <end position="108"/>
    </location>
</feature>
<organism evidence="2 3">
    <name type="scientific">Cryptolaemus montrouzieri</name>
    <dbReference type="NCBI Taxonomy" id="559131"/>
    <lineage>
        <taxon>Eukaryota</taxon>
        <taxon>Metazoa</taxon>
        <taxon>Ecdysozoa</taxon>
        <taxon>Arthropoda</taxon>
        <taxon>Hexapoda</taxon>
        <taxon>Insecta</taxon>
        <taxon>Pterygota</taxon>
        <taxon>Neoptera</taxon>
        <taxon>Endopterygota</taxon>
        <taxon>Coleoptera</taxon>
        <taxon>Polyphaga</taxon>
        <taxon>Cucujiformia</taxon>
        <taxon>Coccinelloidea</taxon>
        <taxon>Coccinellidae</taxon>
        <taxon>Scymninae</taxon>
        <taxon>Scymnini</taxon>
        <taxon>Cryptolaemus</taxon>
    </lineage>
</organism>
<keyword evidence="3" id="KW-1185">Reference proteome</keyword>
<evidence type="ECO:0000256" key="1">
    <source>
        <dbReference type="SAM" id="SignalP"/>
    </source>
</evidence>
<proteinExistence type="predicted"/>
<sequence>MFYKFSVVLCVCLYIYVIMMQIDAEDTSANKNGSGHNFGQAHYSNVEPGNASAIKAAILVHRTDACKCCIPKSLREVPAPPTRKIVNCTRTDGVKGHCCEPGDKYDEE</sequence>